<dbReference type="GO" id="GO:0016887">
    <property type="term" value="F:ATP hydrolysis activity"/>
    <property type="evidence" value="ECO:0007669"/>
    <property type="project" value="InterPro"/>
</dbReference>
<dbReference type="Gene3D" id="3.40.50.300">
    <property type="entry name" value="P-loop containing nucleotide triphosphate hydrolases"/>
    <property type="match status" value="1"/>
</dbReference>
<dbReference type="InterPro" id="IPR003439">
    <property type="entry name" value="ABC_transporter-like_ATP-bd"/>
</dbReference>
<keyword evidence="4" id="KW-0067">ATP-binding</keyword>
<dbReference type="SMART" id="SM00382">
    <property type="entry name" value="AAA"/>
    <property type="match status" value="1"/>
</dbReference>
<dbReference type="HOGENOM" id="CLU_000604_1_2_9"/>
<dbReference type="KEGG" id="clc:Calla_1412"/>
<dbReference type="SUPFAM" id="SSF52540">
    <property type="entry name" value="P-loop containing nucleoside triphosphate hydrolases"/>
    <property type="match status" value="1"/>
</dbReference>
<organism evidence="6 7">
    <name type="scientific">Caldicellulosiruptor acetigenus 6A</name>
    <dbReference type="NCBI Taxonomy" id="632516"/>
    <lineage>
        <taxon>Bacteria</taxon>
        <taxon>Bacillati</taxon>
        <taxon>Bacillota</taxon>
        <taxon>Bacillota incertae sedis</taxon>
        <taxon>Caldicellulosiruptorales</taxon>
        <taxon>Caldicellulosiruptoraceae</taxon>
        <taxon>Caldicellulosiruptor</taxon>
    </lineage>
</organism>
<protein>
    <submittedName>
        <fullName evidence="6">ABC transporter related protein</fullName>
    </submittedName>
</protein>
<proteinExistence type="inferred from homology"/>
<dbReference type="InterPro" id="IPR003593">
    <property type="entry name" value="AAA+_ATPase"/>
</dbReference>
<name>G2PYI0_9FIRM</name>
<keyword evidence="3" id="KW-0547">Nucleotide-binding</keyword>
<dbReference type="AlphaFoldDB" id="G2PYI0"/>
<dbReference type="CDD" id="cd03230">
    <property type="entry name" value="ABC_DR_subfamily_A"/>
    <property type="match status" value="1"/>
</dbReference>
<evidence type="ECO:0000256" key="2">
    <source>
        <dbReference type="ARBA" id="ARBA00022448"/>
    </source>
</evidence>
<keyword evidence="2" id="KW-0813">Transport</keyword>
<evidence type="ECO:0000256" key="4">
    <source>
        <dbReference type="ARBA" id="ARBA00022840"/>
    </source>
</evidence>
<evidence type="ECO:0000259" key="5">
    <source>
        <dbReference type="PROSITE" id="PS50893"/>
    </source>
</evidence>
<sequence>MTIVSVNNLFKRFGNKEVLKGVNLVFEEGKVYGLFGKNGAGKTTLIKIILGIIFPSNGNVFIFGKEPRSGGLREIGYLSENLAGYFDLSAYDNIDIIAKMQGIKLRREEIFEILETVNLGEAAMKKVKDFSLGMKRRLQLAFAFCVGEKKLILLDEPTNGLDIEGIFWFKNRIKEMKEERDKTIIISTHAFEEIESVIDEFIIIHRGEVKKKASVYDLEIKNKRFVKINNEDVERFLELMNLLELNYTRISSTEFIVEENMKANLLEEIVKKGIKLQRFETYKETIKNIFETVTKE</sequence>
<evidence type="ECO:0000256" key="3">
    <source>
        <dbReference type="ARBA" id="ARBA00022741"/>
    </source>
</evidence>
<dbReference type="RefSeq" id="WP_014042712.1">
    <property type="nucleotide sequence ID" value="NC_015949.1"/>
</dbReference>
<dbReference type="GO" id="GO:0005524">
    <property type="term" value="F:ATP binding"/>
    <property type="evidence" value="ECO:0007669"/>
    <property type="project" value="UniProtKB-KW"/>
</dbReference>
<evidence type="ECO:0000313" key="7">
    <source>
        <dbReference type="Proteomes" id="UP000009257"/>
    </source>
</evidence>
<evidence type="ECO:0000256" key="1">
    <source>
        <dbReference type="ARBA" id="ARBA00005417"/>
    </source>
</evidence>
<feature type="domain" description="ABC transporter" evidence="5">
    <location>
        <begin position="4"/>
        <end position="231"/>
    </location>
</feature>
<reference evidence="6 7" key="1">
    <citation type="submission" date="2011-08" db="EMBL/GenBank/DDBJ databases">
        <title>Complete sequence of Caldicellulosiruptor lactoaceticus 6A.</title>
        <authorList>
            <consortium name="US DOE Joint Genome Institute"/>
            <person name="Lucas S."/>
            <person name="Han J."/>
            <person name="Lapidus A."/>
            <person name="Cheng J.-F."/>
            <person name="Goodwin L."/>
            <person name="Pitluck S."/>
            <person name="Peters L."/>
            <person name="Davenport K."/>
            <person name="Detter J.C."/>
            <person name="Han C."/>
            <person name="Tapia R."/>
            <person name="Land M."/>
            <person name="Hauser L."/>
            <person name="Kyrpides N."/>
            <person name="Ivanova N."/>
            <person name="Ovchinnikova G."/>
            <person name="Pagani I."/>
            <person name="Blumer-Schuette S.E."/>
            <person name="Kelly R.M."/>
            <person name="Woyke T."/>
        </authorList>
    </citation>
    <scope>NUCLEOTIDE SEQUENCE [LARGE SCALE GENOMIC DNA]</scope>
    <source>
        <strain evidence="6 7">6A</strain>
    </source>
</reference>
<dbReference type="Proteomes" id="UP000009257">
    <property type="component" value="Chromosome"/>
</dbReference>
<evidence type="ECO:0000313" key="6">
    <source>
        <dbReference type="EMBL" id="AEM74030.1"/>
    </source>
</evidence>
<dbReference type="EMBL" id="CP003001">
    <property type="protein sequence ID" value="AEM74030.1"/>
    <property type="molecule type" value="Genomic_DNA"/>
</dbReference>
<comment type="similarity">
    <text evidence="1">Belongs to the ABC transporter superfamily.</text>
</comment>
<gene>
    <name evidence="6" type="ORF">Calla_1412</name>
</gene>
<dbReference type="PROSITE" id="PS50893">
    <property type="entry name" value="ABC_TRANSPORTER_2"/>
    <property type="match status" value="1"/>
</dbReference>
<dbReference type="PANTHER" id="PTHR43335">
    <property type="entry name" value="ABC TRANSPORTER, ATP-BINDING PROTEIN"/>
    <property type="match status" value="1"/>
</dbReference>
<dbReference type="Pfam" id="PF00005">
    <property type="entry name" value="ABC_tran"/>
    <property type="match status" value="1"/>
</dbReference>
<accession>G2PYI0</accession>
<dbReference type="InterPro" id="IPR027417">
    <property type="entry name" value="P-loop_NTPase"/>
</dbReference>